<feature type="signal peptide" evidence="1">
    <location>
        <begin position="1"/>
        <end position="20"/>
    </location>
</feature>
<name>A0ABU0HSS9_9HYPH</name>
<keyword evidence="3" id="KW-1185">Reference proteome</keyword>
<comment type="caution">
    <text evidence="2">The sequence shown here is derived from an EMBL/GenBank/DDBJ whole genome shotgun (WGS) entry which is preliminary data.</text>
</comment>
<dbReference type="EMBL" id="JAUSVV010000028">
    <property type="protein sequence ID" value="MDQ0445382.1"/>
    <property type="molecule type" value="Genomic_DNA"/>
</dbReference>
<reference evidence="2 3" key="1">
    <citation type="submission" date="2023-07" db="EMBL/GenBank/DDBJ databases">
        <title>Genomic Encyclopedia of Type Strains, Phase IV (KMG-IV): sequencing the most valuable type-strain genomes for metagenomic binning, comparative biology and taxonomic classification.</title>
        <authorList>
            <person name="Goeker M."/>
        </authorList>
    </citation>
    <scope>NUCLEOTIDE SEQUENCE [LARGE SCALE GENOMIC DNA]</scope>
    <source>
        <strain evidence="2 3">DSM 19562</strain>
    </source>
</reference>
<proteinExistence type="predicted"/>
<organism evidence="2 3">
    <name type="scientific">Methylobacterium persicinum</name>
    <dbReference type="NCBI Taxonomy" id="374426"/>
    <lineage>
        <taxon>Bacteria</taxon>
        <taxon>Pseudomonadati</taxon>
        <taxon>Pseudomonadota</taxon>
        <taxon>Alphaproteobacteria</taxon>
        <taxon>Hyphomicrobiales</taxon>
        <taxon>Methylobacteriaceae</taxon>
        <taxon>Methylobacterium</taxon>
    </lineage>
</organism>
<protein>
    <submittedName>
        <fullName evidence="2">Uncharacterized protein</fullName>
    </submittedName>
</protein>
<accession>A0ABU0HSS9</accession>
<evidence type="ECO:0000256" key="1">
    <source>
        <dbReference type="SAM" id="SignalP"/>
    </source>
</evidence>
<feature type="chain" id="PRO_5047218224" evidence="1">
    <location>
        <begin position="21"/>
        <end position="37"/>
    </location>
</feature>
<gene>
    <name evidence="2" type="ORF">QO016_004911</name>
</gene>
<evidence type="ECO:0000313" key="3">
    <source>
        <dbReference type="Proteomes" id="UP001236369"/>
    </source>
</evidence>
<sequence>MTFLNIALPSLAALAAFALAAHRSPQPKPIRVRARKR</sequence>
<evidence type="ECO:0000313" key="2">
    <source>
        <dbReference type="EMBL" id="MDQ0445382.1"/>
    </source>
</evidence>
<keyword evidence="1" id="KW-0732">Signal</keyword>
<dbReference type="Proteomes" id="UP001236369">
    <property type="component" value="Unassembled WGS sequence"/>
</dbReference>